<sequence>MATSAQPYLDSLLQTLKSPIPDADSKSIASAAASLLPNILNSRNVTLLTRALIQSPALWKQSQLTNAILIYHCFFTAAQGKVEMGFPYLNRKGWCDAILEALEHEEPAWKKIPILCGLMSGFCSTKRQFLSSNLRTMYLNTTRPVIQKVRKMNSLEDLDAVVWLWTWSRISRNAPKYTTRIVASQNTVFLAVQVFLQNSNSFIEALYSSNADIGIENDRFCWKDSSTSYNSLHNYLKHPLHSHASSIARFLSEMLDASELIVDKGLLMISDELMKLSQKLLEAWKAVPFSNLEQSAEADSIEQQTLSTTLPTLWQAIKDLYFVAITLLQAVSTQMIHSRQISESTRIIVATKNLNILRNFSFVSYRLGHSAFANYRFIWSSAIDILASDKIASLGYLKSVLIEEVCTEATPLLERLASQWFLDSSEELAPLTCVRFVETYVLPFVIPFLESKPNKTMKPLYESAHSAMLAIVGSNELKSLSIKLLPRYTAVVLEQFPSYLSFRQFKLAISTLFRISAPQSPLSFLDPLLSDQILSLLHTKIKIASHSKTVDESGTTEYTACILTLVECLPSISVCLLQHTLEKIATYGNNVAQRRELADRVWSVITNDIDMERAAIAVKWWCSQNGREKMLGSTGEKNSAEERAKL</sequence>
<dbReference type="PANTHER" id="PTHR39214">
    <property type="entry name" value="MICROBODY (PEROXISOME) BIOGENESIS PROTEIN PEROXIN 8 (EUROFUNG)"/>
    <property type="match status" value="1"/>
</dbReference>
<keyword evidence="2" id="KW-1185">Reference proteome</keyword>
<dbReference type="STRING" id="1198029.A0A1U7LUQ7"/>
<evidence type="ECO:0000313" key="2">
    <source>
        <dbReference type="Proteomes" id="UP000186594"/>
    </source>
</evidence>
<reference evidence="1 2" key="1">
    <citation type="submission" date="2016-04" db="EMBL/GenBank/DDBJ databases">
        <title>Evolutionary innovation and constraint leading to complex multicellularity in the Ascomycota.</title>
        <authorList>
            <person name="Cisse O."/>
            <person name="Nguyen A."/>
            <person name="Hewitt D.A."/>
            <person name="Jedd G."/>
            <person name="Stajich J.E."/>
        </authorList>
    </citation>
    <scope>NUCLEOTIDE SEQUENCE [LARGE SCALE GENOMIC DNA]</scope>
    <source>
        <strain evidence="1 2">DAH-3</strain>
    </source>
</reference>
<comment type="caution">
    <text evidence="1">The sequence shown here is derived from an EMBL/GenBank/DDBJ whole genome shotgun (WGS) entry which is preliminary data.</text>
</comment>
<proteinExistence type="predicted"/>
<protein>
    <submittedName>
        <fullName evidence="1">Peroxisomal membrane protein PEX17</fullName>
    </submittedName>
</protein>
<accession>A0A1U7LUQ7</accession>
<organism evidence="1 2">
    <name type="scientific">Neolecta irregularis (strain DAH-3)</name>
    <dbReference type="NCBI Taxonomy" id="1198029"/>
    <lineage>
        <taxon>Eukaryota</taxon>
        <taxon>Fungi</taxon>
        <taxon>Dikarya</taxon>
        <taxon>Ascomycota</taxon>
        <taxon>Taphrinomycotina</taxon>
        <taxon>Neolectales</taxon>
        <taxon>Neolectaceae</taxon>
        <taxon>Neolecta</taxon>
    </lineage>
</organism>
<name>A0A1U7LUQ7_NEOID</name>
<dbReference type="Proteomes" id="UP000186594">
    <property type="component" value="Unassembled WGS sequence"/>
</dbReference>
<dbReference type="PANTHER" id="PTHR39214:SF1">
    <property type="entry name" value="MICROBODY (PEROXISOME) BIOGENESIS PROTEIN PEROXIN 8 (EUROFUNG)"/>
    <property type="match status" value="1"/>
</dbReference>
<dbReference type="OrthoDB" id="2357318at2759"/>
<dbReference type="AlphaFoldDB" id="A0A1U7LUQ7"/>
<dbReference type="EMBL" id="LXFE01000206">
    <property type="protein sequence ID" value="OLL26313.1"/>
    <property type="molecule type" value="Genomic_DNA"/>
</dbReference>
<dbReference type="InterPro" id="IPR055334">
    <property type="entry name" value="PEX8-like"/>
</dbReference>
<dbReference type="OMA" id="LMVQWRQ"/>
<evidence type="ECO:0000313" key="1">
    <source>
        <dbReference type="EMBL" id="OLL26313.1"/>
    </source>
</evidence>
<dbReference type="Pfam" id="PF26001">
    <property type="entry name" value="Pex8"/>
    <property type="match status" value="1"/>
</dbReference>
<gene>
    <name evidence="1" type="ORF">NEOLI_000390</name>
</gene>